<dbReference type="InterPro" id="IPR003593">
    <property type="entry name" value="AAA+_ATPase"/>
</dbReference>
<evidence type="ECO:0000256" key="4">
    <source>
        <dbReference type="ARBA" id="ARBA00049985"/>
    </source>
</evidence>
<dbReference type="InterPro" id="IPR017871">
    <property type="entry name" value="ABC_transporter-like_CS"/>
</dbReference>
<dbReference type="PROSITE" id="PS00211">
    <property type="entry name" value="ABC_TRANSPORTER_1"/>
    <property type="match status" value="1"/>
</dbReference>
<dbReference type="Gene3D" id="3.40.50.300">
    <property type="entry name" value="P-loop containing nucleotide triphosphate hydrolases"/>
    <property type="match status" value="1"/>
</dbReference>
<comment type="subcellular location">
    <subcellularLocation>
        <location evidence="1">Cell membrane</location>
        <topology evidence="1">Peripheral membrane protein</topology>
        <orientation evidence="1">Cytoplasmic side</orientation>
    </subcellularLocation>
</comment>
<name>A0ABY5AQZ7_9CYAN</name>
<evidence type="ECO:0000259" key="5">
    <source>
        <dbReference type="PROSITE" id="PS50893"/>
    </source>
</evidence>
<dbReference type="EMBL" id="CP098611">
    <property type="protein sequence ID" value="USR91445.1"/>
    <property type="molecule type" value="Genomic_DNA"/>
</dbReference>
<dbReference type="SUPFAM" id="SSF52540">
    <property type="entry name" value="P-loop containing nucleoside triphosphate hydrolases"/>
    <property type="match status" value="1"/>
</dbReference>
<evidence type="ECO:0000256" key="3">
    <source>
        <dbReference type="ARBA" id="ARBA00022840"/>
    </source>
</evidence>
<keyword evidence="7" id="KW-1185">Reference proteome</keyword>
<reference evidence="6" key="1">
    <citation type="submission" date="2022-06" db="EMBL/GenBank/DDBJ databases">
        <title>Genome sequence of Phormidium yuhuli AB48 isolated from an industrial photobioreactor environment.</title>
        <authorList>
            <person name="Qiu Y."/>
            <person name="Noonan A.J.C."/>
            <person name="Dofher K."/>
            <person name="Koch M."/>
            <person name="Kieft B."/>
            <person name="Lin X."/>
            <person name="Ziels R.M."/>
            <person name="Hallam S.J."/>
        </authorList>
    </citation>
    <scope>NUCLEOTIDE SEQUENCE</scope>
    <source>
        <strain evidence="6">AB48</strain>
    </source>
</reference>
<dbReference type="PANTHER" id="PTHR43582:SF2">
    <property type="entry name" value="LINEARMYCIN RESISTANCE ATP-BINDING PROTEIN LNRL"/>
    <property type="match status" value="1"/>
</dbReference>
<dbReference type="InterPro" id="IPR003439">
    <property type="entry name" value="ABC_transporter-like_ATP-bd"/>
</dbReference>
<proteinExistence type="inferred from homology"/>
<keyword evidence="2" id="KW-0547">Nucleotide-binding</keyword>
<gene>
    <name evidence="6" type="ORF">NEA10_01520</name>
</gene>
<dbReference type="Proteomes" id="UP001056708">
    <property type="component" value="Chromosome"/>
</dbReference>
<dbReference type="InterPro" id="IPR027417">
    <property type="entry name" value="P-loop_NTPase"/>
</dbReference>
<keyword evidence="3 6" id="KW-0067">ATP-binding</keyword>
<dbReference type="SMART" id="SM00382">
    <property type="entry name" value="AAA"/>
    <property type="match status" value="1"/>
</dbReference>
<evidence type="ECO:0000313" key="6">
    <source>
        <dbReference type="EMBL" id="USR91445.1"/>
    </source>
</evidence>
<protein>
    <submittedName>
        <fullName evidence="6">ABC transporter ATP-binding protein</fullName>
    </submittedName>
</protein>
<dbReference type="NCBIfam" id="TIGR01188">
    <property type="entry name" value="drrA"/>
    <property type="match status" value="1"/>
</dbReference>
<dbReference type="PANTHER" id="PTHR43582">
    <property type="entry name" value="LINEARMYCIN RESISTANCE ATP-BINDING PROTEIN LNRL"/>
    <property type="match status" value="1"/>
</dbReference>
<comment type="similarity">
    <text evidence="4">Belongs to the ABC transporter superfamily. Drug exporter-1 (DrugE1) (TC 3.A.1.105) family.</text>
</comment>
<evidence type="ECO:0000313" key="7">
    <source>
        <dbReference type="Proteomes" id="UP001056708"/>
    </source>
</evidence>
<accession>A0ABY5AQZ7</accession>
<evidence type="ECO:0000256" key="2">
    <source>
        <dbReference type="ARBA" id="ARBA00022741"/>
    </source>
</evidence>
<dbReference type="RefSeq" id="WP_252663468.1">
    <property type="nucleotide sequence ID" value="NZ_CP098611.1"/>
</dbReference>
<dbReference type="Pfam" id="PF00005">
    <property type="entry name" value="ABC_tran"/>
    <property type="match status" value="1"/>
</dbReference>
<evidence type="ECO:0000256" key="1">
    <source>
        <dbReference type="ARBA" id="ARBA00004413"/>
    </source>
</evidence>
<dbReference type="PROSITE" id="PS50893">
    <property type="entry name" value="ABC_TRANSPORTER_2"/>
    <property type="match status" value="1"/>
</dbReference>
<feature type="domain" description="ABC transporter" evidence="5">
    <location>
        <begin position="5"/>
        <end position="235"/>
    </location>
</feature>
<dbReference type="GO" id="GO:0005524">
    <property type="term" value="F:ATP binding"/>
    <property type="evidence" value="ECO:0007669"/>
    <property type="project" value="UniProtKB-KW"/>
</dbReference>
<organism evidence="6 7">
    <name type="scientific">Phormidium yuhuli AB48</name>
    <dbReference type="NCBI Taxonomy" id="2940671"/>
    <lineage>
        <taxon>Bacteria</taxon>
        <taxon>Bacillati</taxon>
        <taxon>Cyanobacteriota</taxon>
        <taxon>Cyanophyceae</taxon>
        <taxon>Oscillatoriophycideae</taxon>
        <taxon>Oscillatoriales</taxon>
        <taxon>Oscillatoriaceae</taxon>
        <taxon>Phormidium</taxon>
        <taxon>Phormidium yuhuli</taxon>
    </lineage>
</organism>
<sequence length="283" mass="32167">MNPAVSVQNVSKVYGDLQVVNNLSFNIAKGELFGFLGPNGAGKSTTVRMLTTLTRPSSGTIEVAGYDVVQQARLAKRSIGVVLQQVSVDVDLTVWENMEYHGRLHHIPRGERQERIDRWLEYVELTNRRDVLVKTLSGGMKRRLQIARSLLHQPDILFLDEPTVGLDPQTRRRLWEILLDLKQQGMTMLLTTHYMEEVEYLCDRIGILDSGQLIELGTLEELRRNHGEGVVVTHTTEGLQSQFFPNLQDANHYINQQGDRTGMMARESNLEDIFVELTGRQLD</sequence>
<dbReference type="InterPro" id="IPR005894">
    <property type="entry name" value="DrrA"/>
</dbReference>